<evidence type="ECO:0008006" key="4">
    <source>
        <dbReference type="Google" id="ProtNLM"/>
    </source>
</evidence>
<evidence type="ECO:0000313" key="3">
    <source>
        <dbReference type="Proteomes" id="UP001470230"/>
    </source>
</evidence>
<organism evidence="2 3">
    <name type="scientific">Tritrichomonas musculus</name>
    <dbReference type="NCBI Taxonomy" id="1915356"/>
    <lineage>
        <taxon>Eukaryota</taxon>
        <taxon>Metamonada</taxon>
        <taxon>Parabasalia</taxon>
        <taxon>Tritrichomonadida</taxon>
        <taxon>Tritrichomonadidae</taxon>
        <taxon>Tritrichomonas</taxon>
    </lineage>
</organism>
<sequence length="234" mass="26765">MNFLRRLFTSPEVSDLISALNGIKNAEDSIVFAGKQVYGLQFLEFINDLNINFHDSLSQVFDIGKKMCTIFENSIPERNDIPNKLLPIKEKQAAFNKLRKQKSSLKAKAEACKQNFIEKLKYLHKLESEGGTSEEIKKAKIQVNRAESEEKGALYVMVEFSKIYDQEEIVYMKTIYDILTEPLDEWAMSETKQLSSFSNEATNYLTASSTINCETDPDPELLQLLQKLNEELGE</sequence>
<dbReference type="EMBL" id="JAPFFF010000027">
    <property type="protein sequence ID" value="KAK8847962.1"/>
    <property type="molecule type" value="Genomic_DNA"/>
</dbReference>
<comment type="caution">
    <text evidence="2">The sequence shown here is derived from an EMBL/GenBank/DDBJ whole genome shotgun (WGS) entry which is preliminary data.</text>
</comment>
<evidence type="ECO:0000256" key="1">
    <source>
        <dbReference type="SAM" id="Coils"/>
    </source>
</evidence>
<keyword evidence="3" id="KW-1185">Reference proteome</keyword>
<reference evidence="2 3" key="1">
    <citation type="submission" date="2024-04" db="EMBL/GenBank/DDBJ databases">
        <title>Tritrichomonas musculus Genome.</title>
        <authorList>
            <person name="Alves-Ferreira E."/>
            <person name="Grigg M."/>
            <person name="Lorenzi H."/>
            <person name="Galac M."/>
        </authorList>
    </citation>
    <scope>NUCLEOTIDE SEQUENCE [LARGE SCALE GENOMIC DNA]</scope>
    <source>
        <strain evidence="2 3">EAF2021</strain>
    </source>
</reference>
<feature type="coiled-coil region" evidence="1">
    <location>
        <begin position="88"/>
        <end position="115"/>
    </location>
</feature>
<keyword evidence="1" id="KW-0175">Coiled coil</keyword>
<accession>A0ABR2HIA6</accession>
<evidence type="ECO:0000313" key="2">
    <source>
        <dbReference type="EMBL" id="KAK8847962.1"/>
    </source>
</evidence>
<gene>
    <name evidence="2" type="ORF">M9Y10_019013</name>
</gene>
<proteinExistence type="predicted"/>
<dbReference type="Proteomes" id="UP001470230">
    <property type="component" value="Unassembled WGS sequence"/>
</dbReference>
<name>A0ABR2HIA6_9EUKA</name>
<protein>
    <recommendedName>
        <fullName evidence="4">BAR domain-containing protein</fullName>
    </recommendedName>
</protein>